<name>A0A0M3K3L6_ANISI</name>
<protein>
    <submittedName>
        <fullName evidence="7">Acyltransf_C domain-containing protein</fullName>
    </submittedName>
</protein>
<evidence type="ECO:0000256" key="3">
    <source>
        <dbReference type="ARBA" id="ARBA00023315"/>
    </source>
</evidence>
<evidence type="ECO:0000259" key="4">
    <source>
        <dbReference type="Pfam" id="PF16076"/>
    </source>
</evidence>
<dbReference type="Pfam" id="PF16076">
    <property type="entry name" value="Acyltransf_C"/>
    <property type="match status" value="1"/>
</dbReference>
<dbReference type="AlphaFoldDB" id="A0A0M3K3L6"/>
<evidence type="ECO:0000313" key="5">
    <source>
        <dbReference type="EMBL" id="VDK53807.1"/>
    </source>
</evidence>
<dbReference type="OrthoDB" id="5920068at2759"/>
<dbReference type="GO" id="GO:0036149">
    <property type="term" value="P:phosphatidylinositol acyl-chain remodeling"/>
    <property type="evidence" value="ECO:0007669"/>
    <property type="project" value="TreeGrafter"/>
</dbReference>
<evidence type="ECO:0000256" key="2">
    <source>
        <dbReference type="ARBA" id="ARBA00022679"/>
    </source>
</evidence>
<sequence>MIVESDARSRLISVTRPPIKYVLDVTIAYPCAMPLSLATLSIGTREKCDIAVNYKIYDAKEVPFHDEEQLRDWMYRVYKEKDEMLATYYSEGVFVQGEQGTRVYFPWWKIIGQYAFWFTSLYVQYRLYSYIVLWPFRLFGLIAW</sequence>
<reference evidence="7" key="1">
    <citation type="submission" date="2017-02" db="UniProtKB">
        <authorList>
            <consortium name="WormBaseParasite"/>
        </authorList>
    </citation>
    <scope>IDENTIFICATION</scope>
</reference>
<proteinExistence type="inferred from homology"/>
<dbReference type="InterPro" id="IPR032098">
    <property type="entry name" value="Acyltransf_C"/>
</dbReference>
<dbReference type="GO" id="GO:0005783">
    <property type="term" value="C:endoplasmic reticulum"/>
    <property type="evidence" value="ECO:0007669"/>
    <property type="project" value="TreeGrafter"/>
</dbReference>
<reference evidence="5 6" key="2">
    <citation type="submission" date="2018-11" db="EMBL/GenBank/DDBJ databases">
        <authorList>
            <consortium name="Pathogen Informatics"/>
        </authorList>
    </citation>
    <scope>NUCLEOTIDE SEQUENCE [LARGE SCALE GENOMIC DNA]</scope>
</reference>
<comment type="similarity">
    <text evidence="1">Belongs to the 1-acyl-sn-glycerol-3-phosphate acyltransferase family.</text>
</comment>
<feature type="domain" description="Acyltransferase C-terminal" evidence="4">
    <location>
        <begin position="45"/>
        <end position="98"/>
    </location>
</feature>
<dbReference type="Proteomes" id="UP000267096">
    <property type="component" value="Unassembled WGS sequence"/>
</dbReference>
<dbReference type="PANTHER" id="PTHR10983:SF2">
    <property type="entry name" value="ACYL-COA:LYSOPHOSPHATIDYLGLYCEROL ACYLTRANSFERASE 1"/>
    <property type="match status" value="1"/>
</dbReference>
<accession>A0A0M3K3L6</accession>
<organism evidence="7">
    <name type="scientific">Anisakis simplex</name>
    <name type="common">Herring worm</name>
    <dbReference type="NCBI Taxonomy" id="6269"/>
    <lineage>
        <taxon>Eukaryota</taxon>
        <taxon>Metazoa</taxon>
        <taxon>Ecdysozoa</taxon>
        <taxon>Nematoda</taxon>
        <taxon>Chromadorea</taxon>
        <taxon>Rhabditida</taxon>
        <taxon>Spirurina</taxon>
        <taxon>Ascaridomorpha</taxon>
        <taxon>Ascaridoidea</taxon>
        <taxon>Anisakidae</taxon>
        <taxon>Anisakis</taxon>
        <taxon>Anisakis simplex complex</taxon>
    </lineage>
</organism>
<gene>
    <name evidence="5" type="ORF">ASIM_LOCUS14966</name>
</gene>
<evidence type="ECO:0000256" key="1">
    <source>
        <dbReference type="ARBA" id="ARBA00008655"/>
    </source>
</evidence>
<dbReference type="WBParaSite" id="ASIM_0001555701-mRNA-1">
    <property type="protein sequence ID" value="ASIM_0001555701-mRNA-1"/>
    <property type="gene ID" value="ASIM_0001555701"/>
</dbReference>
<dbReference type="GO" id="GO:0016746">
    <property type="term" value="F:acyltransferase activity"/>
    <property type="evidence" value="ECO:0007669"/>
    <property type="project" value="UniProtKB-KW"/>
</dbReference>
<evidence type="ECO:0000313" key="6">
    <source>
        <dbReference type="Proteomes" id="UP000267096"/>
    </source>
</evidence>
<dbReference type="PANTHER" id="PTHR10983">
    <property type="entry name" value="1-ACYLGLYCEROL-3-PHOSPHATE ACYLTRANSFERASE-RELATED"/>
    <property type="match status" value="1"/>
</dbReference>
<evidence type="ECO:0000313" key="7">
    <source>
        <dbReference type="WBParaSite" id="ASIM_0001555701-mRNA-1"/>
    </source>
</evidence>
<keyword evidence="3" id="KW-0012">Acyltransferase</keyword>
<keyword evidence="2" id="KW-0808">Transferase</keyword>
<keyword evidence="6" id="KW-1185">Reference proteome</keyword>
<dbReference type="EMBL" id="UYRR01032025">
    <property type="protein sequence ID" value="VDK53807.1"/>
    <property type="molecule type" value="Genomic_DNA"/>
</dbReference>